<evidence type="ECO:0000256" key="7">
    <source>
        <dbReference type="SAM" id="Phobius"/>
    </source>
</evidence>
<dbReference type="RefSeq" id="WP_101177445.1">
    <property type="nucleotide sequence ID" value="NZ_PISE01000025.1"/>
</dbReference>
<accession>A0A2N0Z1H0</accession>
<evidence type="ECO:0000256" key="4">
    <source>
        <dbReference type="ARBA" id="ARBA00022692"/>
    </source>
</evidence>
<evidence type="ECO:0000256" key="3">
    <source>
        <dbReference type="ARBA" id="ARBA00022475"/>
    </source>
</evidence>
<keyword evidence="6 7" id="KW-0472">Membrane</keyword>
<protein>
    <recommendedName>
        <fullName evidence="8">Major facilitator superfamily (MFS) profile domain-containing protein</fullName>
    </recommendedName>
</protein>
<name>A0A2N0Z1H0_9BACI</name>
<evidence type="ECO:0000313" key="10">
    <source>
        <dbReference type="Proteomes" id="UP000233375"/>
    </source>
</evidence>
<organism evidence="9 10">
    <name type="scientific">Niallia nealsonii</name>
    <dbReference type="NCBI Taxonomy" id="115979"/>
    <lineage>
        <taxon>Bacteria</taxon>
        <taxon>Bacillati</taxon>
        <taxon>Bacillota</taxon>
        <taxon>Bacilli</taxon>
        <taxon>Bacillales</taxon>
        <taxon>Bacillaceae</taxon>
        <taxon>Niallia</taxon>
    </lineage>
</organism>
<feature type="transmembrane region" description="Helical" evidence="7">
    <location>
        <begin position="57"/>
        <end position="75"/>
    </location>
</feature>
<keyword evidence="2" id="KW-0813">Transport</keyword>
<feature type="transmembrane region" description="Helical" evidence="7">
    <location>
        <begin position="87"/>
        <end position="107"/>
    </location>
</feature>
<sequence>MLSFSILVVGSILTVSLSGFFFLIVARIVLAIGTGVFVVTAMSVAPKLAQPERQAGVIATVFAGFSLALVIGVPIGRVVAESYDWRVIFWGIGLLSLLAIFAVAKSIPATQAEVPVPLRDQLALLKKPNITFALGITFFVFISYSIVNTFMSPFLSTIMSLSDGEISVVFFALGIAISSLSIMVITWVSAISVVCASVLFINARSFSRSGNEEINNLS</sequence>
<keyword evidence="3" id="KW-1003">Cell membrane</keyword>
<comment type="subcellular location">
    <subcellularLocation>
        <location evidence="1">Cell membrane</location>
        <topology evidence="1">Multi-pass membrane protein</topology>
    </subcellularLocation>
</comment>
<dbReference type="OrthoDB" id="337363at2"/>
<evidence type="ECO:0000256" key="6">
    <source>
        <dbReference type="ARBA" id="ARBA00023136"/>
    </source>
</evidence>
<reference evidence="9 10" key="1">
    <citation type="journal article" date="2003" name="Int. J. Syst. Evol. Microbiol.">
        <title>Bacillus nealsonii sp. nov., isolated from a spacecraft-assembly facility, whose spores are gamma-radiation resistant.</title>
        <authorList>
            <person name="Venkateswaran K."/>
            <person name="Kempf M."/>
            <person name="Chen F."/>
            <person name="Satomi M."/>
            <person name="Nicholson W."/>
            <person name="Kern R."/>
        </authorList>
    </citation>
    <scope>NUCLEOTIDE SEQUENCE [LARGE SCALE GENOMIC DNA]</scope>
    <source>
        <strain evidence="9 10">FO-92</strain>
    </source>
</reference>
<dbReference type="Gene3D" id="1.20.1720.10">
    <property type="entry name" value="Multidrug resistance protein D"/>
    <property type="match status" value="1"/>
</dbReference>
<keyword evidence="4 7" id="KW-0812">Transmembrane</keyword>
<dbReference type="PANTHER" id="PTHR43124">
    <property type="entry name" value="PURINE EFFLUX PUMP PBUE"/>
    <property type="match status" value="1"/>
</dbReference>
<dbReference type="AlphaFoldDB" id="A0A2N0Z1H0"/>
<gene>
    <name evidence="9" type="ORF">CWS01_12015</name>
</gene>
<keyword evidence="10" id="KW-1185">Reference proteome</keyword>
<dbReference type="GO" id="GO:0005886">
    <property type="term" value="C:plasma membrane"/>
    <property type="evidence" value="ECO:0007669"/>
    <property type="project" value="UniProtKB-SubCell"/>
</dbReference>
<feature type="transmembrane region" description="Helical" evidence="7">
    <location>
        <begin position="167"/>
        <end position="200"/>
    </location>
</feature>
<feature type="transmembrane region" description="Helical" evidence="7">
    <location>
        <begin position="20"/>
        <end position="45"/>
    </location>
</feature>
<evidence type="ECO:0000256" key="5">
    <source>
        <dbReference type="ARBA" id="ARBA00022989"/>
    </source>
</evidence>
<dbReference type="InterPro" id="IPR036259">
    <property type="entry name" value="MFS_trans_sf"/>
</dbReference>
<dbReference type="EMBL" id="PISE01000025">
    <property type="protein sequence ID" value="PKG23339.1"/>
    <property type="molecule type" value="Genomic_DNA"/>
</dbReference>
<dbReference type="InterPro" id="IPR011701">
    <property type="entry name" value="MFS"/>
</dbReference>
<dbReference type="PANTHER" id="PTHR43124:SF10">
    <property type="entry name" value="PURINE EFFLUX PUMP PBUE"/>
    <property type="match status" value="1"/>
</dbReference>
<feature type="transmembrane region" description="Helical" evidence="7">
    <location>
        <begin position="128"/>
        <end position="147"/>
    </location>
</feature>
<dbReference type="Proteomes" id="UP000233375">
    <property type="component" value="Unassembled WGS sequence"/>
</dbReference>
<evidence type="ECO:0000256" key="1">
    <source>
        <dbReference type="ARBA" id="ARBA00004651"/>
    </source>
</evidence>
<comment type="caution">
    <text evidence="9">The sequence shown here is derived from an EMBL/GenBank/DDBJ whole genome shotgun (WGS) entry which is preliminary data.</text>
</comment>
<feature type="domain" description="Major facilitator superfamily (MFS) profile" evidence="8">
    <location>
        <begin position="1"/>
        <end position="218"/>
    </location>
</feature>
<dbReference type="InterPro" id="IPR050189">
    <property type="entry name" value="MFS_Efflux_Transporters"/>
</dbReference>
<evidence type="ECO:0000259" key="8">
    <source>
        <dbReference type="PROSITE" id="PS50850"/>
    </source>
</evidence>
<dbReference type="InterPro" id="IPR020846">
    <property type="entry name" value="MFS_dom"/>
</dbReference>
<evidence type="ECO:0000256" key="2">
    <source>
        <dbReference type="ARBA" id="ARBA00022448"/>
    </source>
</evidence>
<keyword evidence="5 7" id="KW-1133">Transmembrane helix</keyword>
<dbReference type="SUPFAM" id="SSF103473">
    <property type="entry name" value="MFS general substrate transporter"/>
    <property type="match status" value="1"/>
</dbReference>
<proteinExistence type="predicted"/>
<evidence type="ECO:0000313" key="9">
    <source>
        <dbReference type="EMBL" id="PKG23339.1"/>
    </source>
</evidence>
<dbReference type="GO" id="GO:0022857">
    <property type="term" value="F:transmembrane transporter activity"/>
    <property type="evidence" value="ECO:0007669"/>
    <property type="project" value="InterPro"/>
</dbReference>
<dbReference type="PROSITE" id="PS50850">
    <property type="entry name" value="MFS"/>
    <property type="match status" value="1"/>
</dbReference>
<dbReference type="Pfam" id="PF07690">
    <property type="entry name" value="MFS_1"/>
    <property type="match status" value="1"/>
</dbReference>